<dbReference type="InterPro" id="IPR011029">
    <property type="entry name" value="DEATH-like_dom_sf"/>
</dbReference>
<comment type="function">
    <text evidence="1">Binds to the IL-1 type I receptor following IL-1 engagement, triggering intracellular signaling cascades leading to transcriptional up-regulation and mRNA stabilization.</text>
</comment>
<comment type="subunit">
    <text evidence="6">Interacts with MYD88. IL-1 stimulation leads to the formation of a signaling complex which dissociates from the IL-1 receptor following the binding of PELI1.</text>
</comment>
<keyword evidence="4" id="KW-0547">Nucleotide-binding</keyword>
<evidence type="ECO:0000256" key="7">
    <source>
        <dbReference type="SAM" id="MobiDB-lite"/>
    </source>
</evidence>
<evidence type="ECO:0000256" key="4">
    <source>
        <dbReference type="ARBA" id="ARBA00022741"/>
    </source>
</evidence>
<evidence type="ECO:0000256" key="6">
    <source>
        <dbReference type="ARBA" id="ARBA00025971"/>
    </source>
</evidence>
<evidence type="ECO:0000256" key="3">
    <source>
        <dbReference type="ARBA" id="ARBA00022012"/>
    </source>
</evidence>
<proteinExistence type="inferred from homology"/>
<dbReference type="InterPro" id="IPR042151">
    <property type="entry name" value="Death_IRAK2"/>
</dbReference>
<feature type="compositionally biased region" description="Basic and acidic residues" evidence="7">
    <location>
        <begin position="119"/>
        <end position="128"/>
    </location>
</feature>
<dbReference type="FunFam" id="1.10.533.10:FF:000030">
    <property type="entry name" value="Interleukin-1 receptor-associated kinase-like 2"/>
    <property type="match status" value="1"/>
</dbReference>
<dbReference type="FunFam" id="3.30.200.20:FF:000412">
    <property type="entry name" value="interleukin-1 receptor-associated kinase-like 2"/>
    <property type="match status" value="1"/>
</dbReference>
<sequence length="684" mass="75533">PALYIHSMPAWVLEDFCQKMDCLSDYDWMRFASYVITDQTELRKIKCMEKTGISITRELMWWWGVRLATVQQLLDLLQGLQLYRAAQVILDWTSASNITSPEKEEPEPPKQIKSVPPTEGKRREKENEISLLPSPDSSHLGAAPAGSAVSEGALYSLPAPPPPPRDLLNSLQSSPPVLSSVKPCSSSTPQQETMADLPSGSLLWTQREIANATNSFSDKNRICEGTFADVYKGQRNNMVYVIKRLKEASTAPFSRRGCLECTSPNSTQRFFHTEVQICFRCCHINILQLLGFSVETGLHCLMYPYLPNGSLQNKLQCHDDSAPLLWETRINISIGVIRAVEYLHNFGILHGNIKSSNVLLDENFTPKLGHSGLRLHSPDKKSEYAMMKTKVLQASLTYLPEDFVRHGQLTEKVDIFSCGVVLAEILTGIKALDEDRHPIYLKDMIADEIQTAKESSHSKVKNLEKLAAKEICCKYLDRKAGHLLEEVAVDFASAICLCLRKKNSNIAEVLEIMEMAENKLKEHYICGSSSSGFSMNTPEETDDETASLSLDVPSAAGNKEERTQATILTSGSPCIPFMGAVAADTYGIYMSRVPCESDESSSFIWNPAEKSIEELPSHNCTTSEKVAAGDDRIKQEKPAHGLQERNVACTRGDGIPETAAAAQGTCPQGDTDLDSSCAPQGKSA</sequence>
<evidence type="ECO:0000256" key="1">
    <source>
        <dbReference type="ARBA" id="ARBA00002102"/>
    </source>
</evidence>
<dbReference type="EMBL" id="VWPU01020983">
    <property type="protein sequence ID" value="NXY65492.1"/>
    <property type="molecule type" value="Genomic_DNA"/>
</dbReference>
<feature type="non-terminal residue" evidence="9">
    <location>
        <position position="684"/>
    </location>
</feature>
<dbReference type="GO" id="GO:0007165">
    <property type="term" value="P:signal transduction"/>
    <property type="evidence" value="ECO:0007669"/>
    <property type="project" value="InterPro"/>
</dbReference>
<dbReference type="CDD" id="cd14157">
    <property type="entry name" value="STKc_IRAK2"/>
    <property type="match status" value="1"/>
</dbReference>
<feature type="non-terminal residue" evidence="9">
    <location>
        <position position="1"/>
    </location>
</feature>
<dbReference type="AlphaFoldDB" id="A0A7L4LJQ3"/>
<dbReference type="InterPro" id="IPR000488">
    <property type="entry name" value="Death_dom"/>
</dbReference>
<dbReference type="GO" id="GO:0005886">
    <property type="term" value="C:plasma membrane"/>
    <property type="evidence" value="ECO:0007669"/>
    <property type="project" value="TreeGrafter"/>
</dbReference>
<feature type="compositionally biased region" description="Basic and acidic residues" evidence="7">
    <location>
        <begin position="101"/>
        <end position="110"/>
    </location>
</feature>
<dbReference type="Proteomes" id="UP000576729">
    <property type="component" value="Unassembled WGS sequence"/>
</dbReference>
<evidence type="ECO:0000313" key="9">
    <source>
        <dbReference type="EMBL" id="NXY65492.1"/>
    </source>
</evidence>
<dbReference type="SUPFAM" id="SSF56112">
    <property type="entry name" value="Protein kinase-like (PK-like)"/>
    <property type="match status" value="1"/>
</dbReference>
<dbReference type="Gene3D" id="3.30.200.20">
    <property type="entry name" value="Phosphorylase Kinase, domain 1"/>
    <property type="match status" value="1"/>
</dbReference>
<dbReference type="PROSITE" id="PS50011">
    <property type="entry name" value="PROTEIN_KINASE_DOM"/>
    <property type="match status" value="1"/>
</dbReference>
<dbReference type="GO" id="GO:0004672">
    <property type="term" value="F:protein kinase activity"/>
    <property type="evidence" value="ECO:0007669"/>
    <property type="project" value="InterPro"/>
</dbReference>
<evidence type="ECO:0000313" key="10">
    <source>
        <dbReference type="Proteomes" id="UP000576729"/>
    </source>
</evidence>
<feature type="compositionally biased region" description="Low complexity" evidence="7">
    <location>
        <begin position="167"/>
        <end position="189"/>
    </location>
</feature>
<dbReference type="CDD" id="cd08795">
    <property type="entry name" value="Death_IRAK2"/>
    <property type="match status" value="1"/>
</dbReference>
<dbReference type="GO" id="GO:0005524">
    <property type="term" value="F:ATP binding"/>
    <property type="evidence" value="ECO:0007669"/>
    <property type="project" value="UniProtKB-KW"/>
</dbReference>
<dbReference type="Pfam" id="PF00531">
    <property type="entry name" value="Death"/>
    <property type="match status" value="1"/>
</dbReference>
<feature type="region of interest" description="Disordered" evidence="7">
    <location>
        <begin position="98"/>
        <end position="199"/>
    </location>
</feature>
<dbReference type="PANTHER" id="PTHR27001">
    <property type="entry name" value="OS01G0253100 PROTEIN"/>
    <property type="match status" value="1"/>
</dbReference>
<evidence type="ECO:0000259" key="8">
    <source>
        <dbReference type="PROSITE" id="PS50011"/>
    </source>
</evidence>
<comment type="caution">
    <text evidence="9">The sequence shown here is derived from an EMBL/GenBank/DDBJ whole genome shotgun (WGS) entry which is preliminary data.</text>
</comment>
<dbReference type="InterPro" id="IPR011009">
    <property type="entry name" value="Kinase-like_dom_sf"/>
</dbReference>
<keyword evidence="10" id="KW-1185">Reference proteome</keyword>
<feature type="region of interest" description="Disordered" evidence="7">
    <location>
        <begin position="659"/>
        <end position="684"/>
    </location>
</feature>
<accession>A0A7L4LJQ3</accession>
<dbReference type="SUPFAM" id="SSF47986">
    <property type="entry name" value="DEATH domain"/>
    <property type="match status" value="1"/>
</dbReference>
<evidence type="ECO:0000256" key="5">
    <source>
        <dbReference type="ARBA" id="ARBA00022840"/>
    </source>
</evidence>
<dbReference type="Gene3D" id="1.10.533.10">
    <property type="entry name" value="Death Domain, Fas"/>
    <property type="match status" value="1"/>
</dbReference>
<dbReference type="InterPro" id="IPR000719">
    <property type="entry name" value="Prot_kinase_dom"/>
</dbReference>
<dbReference type="FunFam" id="1.10.510.10:FF:000586">
    <property type="entry name" value="Interleukin-1 receptor-associated kinase-like 2"/>
    <property type="match status" value="1"/>
</dbReference>
<organism evidence="9 10">
    <name type="scientific">Callaeas wilsoni</name>
    <name type="common">North Island kokako</name>
    <dbReference type="NCBI Taxonomy" id="1347786"/>
    <lineage>
        <taxon>Eukaryota</taxon>
        <taxon>Metazoa</taxon>
        <taxon>Chordata</taxon>
        <taxon>Craniata</taxon>
        <taxon>Vertebrata</taxon>
        <taxon>Euteleostomi</taxon>
        <taxon>Archelosauria</taxon>
        <taxon>Archosauria</taxon>
        <taxon>Dinosauria</taxon>
        <taxon>Saurischia</taxon>
        <taxon>Theropoda</taxon>
        <taxon>Coelurosauria</taxon>
        <taxon>Aves</taxon>
        <taxon>Neognathae</taxon>
        <taxon>Neoaves</taxon>
        <taxon>Telluraves</taxon>
        <taxon>Australaves</taxon>
        <taxon>Passeriformes</taxon>
        <taxon>Corvoidea</taxon>
        <taxon>Callaeidae</taxon>
        <taxon>Callaeas</taxon>
    </lineage>
</organism>
<comment type="similarity">
    <text evidence="2">Belongs to the protein kinase superfamily. TKL Ser/Thr protein kinase family. Pelle subfamily.</text>
</comment>
<feature type="domain" description="Protein kinase" evidence="8">
    <location>
        <begin position="216"/>
        <end position="525"/>
    </location>
</feature>
<reference evidence="9 10" key="1">
    <citation type="submission" date="2019-09" db="EMBL/GenBank/DDBJ databases">
        <title>Bird 10,000 Genomes (B10K) Project - Family phase.</title>
        <authorList>
            <person name="Zhang G."/>
        </authorList>
    </citation>
    <scope>NUCLEOTIDE SEQUENCE [LARGE SCALE GENOMIC DNA]</scope>
    <source>
        <strain evidence="9">B10K-OTA-212792</strain>
        <tissue evidence="9">Blood</tissue>
    </source>
</reference>
<evidence type="ECO:0000256" key="2">
    <source>
        <dbReference type="ARBA" id="ARBA00008718"/>
    </source>
</evidence>
<dbReference type="Pfam" id="PF00069">
    <property type="entry name" value="Pkinase"/>
    <property type="match status" value="1"/>
</dbReference>
<keyword evidence="5" id="KW-0067">ATP-binding</keyword>
<gene>
    <name evidence="9" type="primary">Irak2</name>
    <name evidence="9" type="ORF">CALWIL_R00166</name>
</gene>
<name>A0A7L4LJQ3_9CORV</name>
<protein>
    <recommendedName>
        <fullName evidence="3">Interleukin-1 receptor-associated kinase-like 2</fullName>
    </recommendedName>
</protein>
<dbReference type="PANTHER" id="PTHR27001:SF934">
    <property type="entry name" value="INTERLEUKIN-1 RECEPTOR-ASSOCIATED KINASE-LIKE 2"/>
    <property type="match status" value="1"/>
</dbReference>
<dbReference type="Gene3D" id="1.10.510.10">
    <property type="entry name" value="Transferase(Phosphotransferase) domain 1"/>
    <property type="match status" value="1"/>
</dbReference>